<reference evidence="2" key="1">
    <citation type="submission" date="2020-11" db="EMBL/GenBank/DDBJ databases">
        <authorList>
            <person name="Tran Van P."/>
        </authorList>
    </citation>
    <scope>NUCLEOTIDE SEQUENCE</scope>
</reference>
<accession>A0A7R9BM00</accession>
<feature type="transmembrane region" description="Helical" evidence="1">
    <location>
        <begin position="15"/>
        <end position="32"/>
    </location>
</feature>
<feature type="transmembrane region" description="Helical" evidence="1">
    <location>
        <begin position="285"/>
        <end position="304"/>
    </location>
</feature>
<feature type="transmembrane region" description="Helical" evidence="1">
    <location>
        <begin position="154"/>
        <end position="174"/>
    </location>
</feature>
<dbReference type="Proteomes" id="UP000678499">
    <property type="component" value="Unassembled WGS sequence"/>
</dbReference>
<proteinExistence type="predicted"/>
<organism evidence="2">
    <name type="scientific">Notodromas monacha</name>
    <dbReference type="NCBI Taxonomy" id="399045"/>
    <lineage>
        <taxon>Eukaryota</taxon>
        <taxon>Metazoa</taxon>
        <taxon>Ecdysozoa</taxon>
        <taxon>Arthropoda</taxon>
        <taxon>Crustacea</taxon>
        <taxon>Oligostraca</taxon>
        <taxon>Ostracoda</taxon>
        <taxon>Podocopa</taxon>
        <taxon>Podocopida</taxon>
        <taxon>Cypridocopina</taxon>
        <taxon>Cypridoidea</taxon>
        <taxon>Cyprididae</taxon>
        <taxon>Notodromas</taxon>
    </lineage>
</organism>
<dbReference type="EMBL" id="OA882786">
    <property type="protein sequence ID" value="CAD7276929.1"/>
    <property type="molecule type" value="Genomic_DNA"/>
</dbReference>
<dbReference type="EMBL" id="CAJPEX010000749">
    <property type="protein sequence ID" value="CAG0917081.1"/>
    <property type="molecule type" value="Genomic_DNA"/>
</dbReference>
<feature type="transmembrane region" description="Helical" evidence="1">
    <location>
        <begin position="38"/>
        <end position="58"/>
    </location>
</feature>
<name>A0A7R9BM00_9CRUS</name>
<keyword evidence="1" id="KW-0812">Transmembrane</keyword>
<feature type="transmembrane region" description="Helical" evidence="1">
    <location>
        <begin position="580"/>
        <end position="600"/>
    </location>
</feature>
<dbReference type="Gene3D" id="1.20.1250.20">
    <property type="entry name" value="MFS general substrate transporter like domains"/>
    <property type="match status" value="2"/>
</dbReference>
<protein>
    <submittedName>
        <fullName evidence="2">Uncharacterized protein</fullName>
    </submittedName>
</protein>
<evidence type="ECO:0000313" key="3">
    <source>
        <dbReference type="Proteomes" id="UP000678499"/>
    </source>
</evidence>
<sequence>MLFWNIPLTVISRRAFVLCITPVLVFFLGGLLNVAECAILGASVMAISSILGFLASLVRGRRVISRMLFIFDMFFTSLGESLCWNSLLVLGSSQFQRSIQARNFGEGRVRYAEYKLFRFLVVCHVMRFLPSTLTMFFNIDTMYDEECFEHKTCYFASVFSRIAASVTPAVLLFLNRSKYLIPRTAGLLYFCSLVRCAGNGMRRAILHGHSEYLHWVEGARHYGHTENDVQQTEVFLGVIPLLIPLSFAILIYPAETTWLSDYLAMNGTVNQDFVVTQERTHSVTAVPFVVLSVISIFLFVPLLRTSRKMVLPLRQISLVLVLALLAHGFSVYLGYSVVQSLSEREIPDDSIRLYIINDLDCYSYIQIMEMEDNRTIIPIETEVADFLMLDSNNRLEIELHLKPCEMRPFDLEAELKEKTFGARVMIGTCPNTFARMTTAAVGTTPWIRFRFGEFLANERDSSCETDFLQNPGLRVIHNFRWPSSSHVSTVAPKEIILIRFFQHVASDFEQILWGSRNHTDRFHSLKPGQFMLDFEGLLEETMVGLYHGGSYDMMIRRLDGDDEKYRVQLHTLVKPNSLSIMWSFLQRIFFAACIALYFPMVCEFAMTEFPDALHAMAVALVHAAVGVNCFVYFVFLSVSNPAHDRLDDWYAVILIIINAVAVLLFIFASKHYMYYAERKVAELYAKI</sequence>
<feature type="transmembrane region" description="Helical" evidence="1">
    <location>
        <begin position="612"/>
        <end position="637"/>
    </location>
</feature>
<dbReference type="AlphaFoldDB" id="A0A7R9BM00"/>
<feature type="transmembrane region" description="Helical" evidence="1">
    <location>
        <begin position="649"/>
        <end position="669"/>
    </location>
</feature>
<keyword evidence="1" id="KW-1133">Transmembrane helix</keyword>
<feature type="transmembrane region" description="Helical" evidence="1">
    <location>
        <begin position="316"/>
        <end position="335"/>
    </location>
</feature>
<keyword evidence="1" id="KW-0472">Membrane</keyword>
<keyword evidence="3" id="KW-1185">Reference proteome</keyword>
<feature type="transmembrane region" description="Helical" evidence="1">
    <location>
        <begin position="116"/>
        <end position="139"/>
    </location>
</feature>
<feature type="transmembrane region" description="Helical" evidence="1">
    <location>
        <begin position="234"/>
        <end position="254"/>
    </location>
</feature>
<dbReference type="InterPro" id="IPR036259">
    <property type="entry name" value="MFS_trans_sf"/>
</dbReference>
<gene>
    <name evidence="2" type="ORF">NMOB1V02_LOCUS4672</name>
</gene>
<evidence type="ECO:0000313" key="2">
    <source>
        <dbReference type="EMBL" id="CAD7276929.1"/>
    </source>
</evidence>
<evidence type="ECO:0000256" key="1">
    <source>
        <dbReference type="SAM" id="Phobius"/>
    </source>
</evidence>